<organism evidence="2 3">
    <name type="scientific">Mycobacterium persicum</name>
    <dbReference type="NCBI Taxonomy" id="1487726"/>
    <lineage>
        <taxon>Bacteria</taxon>
        <taxon>Bacillati</taxon>
        <taxon>Actinomycetota</taxon>
        <taxon>Actinomycetes</taxon>
        <taxon>Mycobacteriales</taxon>
        <taxon>Mycobacteriaceae</taxon>
        <taxon>Mycobacterium</taxon>
    </lineage>
</organism>
<dbReference type="AlphaFoldDB" id="A0A8E2IQV9"/>
<evidence type="ECO:0000313" key="2">
    <source>
        <dbReference type="EMBL" id="ORC07517.1"/>
    </source>
</evidence>
<gene>
    <name evidence="2" type="ORF">B4U45_13835</name>
</gene>
<sequence length="131" mass="13163">MRAGAAATLIAVRPVVAAPVRPGAGVGLKPVAADHMRTPADAVAELSAGAAERVNAGQPRDEGPAAAMAPAQMSAGAAQRVDAPQAREEAPPGPARVPNAELRTADRSGYCPGRRAESAASDPEGIRRARS</sequence>
<evidence type="ECO:0000313" key="3">
    <source>
        <dbReference type="Proteomes" id="UP000192335"/>
    </source>
</evidence>
<proteinExistence type="predicted"/>
<name>A0A8E2IQV9_9MYCO</name>
<accession>A0A8E2IQV9</accession>
<evidence type="ECO:0000256" key="1">
    <source>
        <dbReference type="SAM" id="MobiDB-lite"/>
    </source>
</evidence>
<dbReference type="Proteomes" id="UP000192335">
    <property type="component" value="Unassembled WGS sequence"/>
</dbReference>
<dbReference type="EMBL" id="MWQA01000001">
    <property type="protein sequence ID" value="ORC07517.1"/>
    <property type="molecule type" value="Genomic_DNA"/>
</dbReference>
<comment type="caution">
    <text evidence="2">The sequence shown here is derived from an EMBL/GenBank/DDBJ whole genome shotgun (WGS) entry which is preliminary data.</text>
</comment>
<reference evidence="2 3" key="1">
    <citation type="submission" date="2017-02" db="EMBL/GenBank/DDBJ databases">
        <title>Mycobacterium kansasii genomes.</title>
        <authorList>
            <person name="Borowka P."/>
            <person name="Strapagiel D."/>
            <person name="Marciniak B."/>
            <person name="Lach J."/>
            <person name="Bakula Z."/>
            <person name="Van Ingen J."/>
            <person name="Safianowska A."/>
            <person name="Brzostek A."/>
            <person name="Dziadek J."/>
            <person name="Jagielski T."/>
        </authorList>
    </citation>
    <scope>NUCLEOTIDE SEQUENCE [LARGE SCALE GENOMIC DNA]</scope>
    <source>
        <strain evidence="2 3">12MK</strain>
    </source>
</reference>
<protein>
    <submittedName>
        <fullName evidence="2">Uncharacterized protein</fullName>
    </submittedName>
</protein>
<feature type="compositionally biased region" description="Low complexity" evidence="1">
    <location>
        <begin position="64"/>
        <end position="79"/>
    </location>
</feature>
<feature type="region of interest" description="Disordered" evidence="1">
    <location>
        <begin position="51"/>
        <end position="131"/>
    </location>
</feature>